<comment type="caution">
    <text evidence="6">The sequence shown here is derived from an EMBL/GenBank/DDBJ whole genome shotgun (WGS) entry which is preliminary data.</text>
</comment>
<reference evidence="6" key="1">
    <citation type="submission" date="2022-11" db="EMBL/GenBank/DDBJ databases">
        <authorList>
            <person name="Petersen C."/>
        </authorList>
    </citation>
    <scope>NUCLEOTIDE SEQUENCE</scope>
    <source>
        <strain evidence="6">IBT 21917</strain>
    </source>
</reference>
<keyword evidence="1" id="KW-0805">Transcription regulation</keyword>
<evidence type="ECO:0000256" key="4">
    <source>
        <dbReference type="ARBA" id="ARBA00023242"/>
    </source>
</evidence>
<keyword evidence="2" id="KW-0238">DNA-binding</keyword>
<dbReference type="CDD" id="cd00067">
    <property type="entry name" value="GAL4"/>
    <property type="match status" value="1"/>
</dbReference>
<evidence type="ECO:0000256" key="2">
    <source>
        <dbReference type="ARBA" id="ARBA00023125"/>
    </source>
</evidence>
<dbReference type="InterPro" id="IPR053175">
    <property type="entry name" value="DHMBA_Reg_Transcription_Factor"/>
</dbReference>
<evidence type="ECO:0000256" key="1">
    <source>
        <dbReference type="ARBA" id="ARBA00023015"/>
    </source>
</evidence>
<dbReference type="PROSITE" id="PS50048">
    <property type="entry name" value="ZN2_CY6_FUNGAL_2"/>
    <property type="match status" value="1"/>
</dbReference>
<protein>
    <recommendedName>
        <fullName evidence="5">Zn(2)-C6 fungal-type domain-containing protein</fullName>
    </recommendedName>
</protein>
<dbReference type="SMART" id="SM00066">
    <property type="entry name" value="GAL4"/>
    <property type="match status" value="1"/>
</dbReference>
<sequence length="479" mass="54282">MVNSRGPSKGCQRCKKMKMKCSQEQPTYRRCEKAGHDCVYPSAFDRLHRDQNTAVKLLATKKWRQRARPKPAEPPYQDLGETLCTRAYRRFCFDFVIPFPGTMSNVPELMMTVDTESCLASAVAAVAYANYFSRYRSYEASEASSVCYGRTLQWLATLMTNPVELQREGVPLVVVLLAIYETMASSVRDGSWITTCKGPSRFLHIETASLTRMMANISLFCVYICILLQRRKDTTLISRRLDPQRSISIDHKHRLAILMLRTVRVITRLRENIPVDQRVASELLQPALDLDLELEAWTTELTPAWSSTTQHPFSHDNRPQWSRALLAGPGGPRSMICYPGALAAGDWNTYRATRIRLNLAIIDFLSRLPAASLEYHILKTHITKLLASLASEIACVFPYALSLSADGTSDPPSSADIPGMRAYLQLWPLLTAFICCQRHLDQGDEWVDRERWFKGVLWFLRDSMCLAKVQALLDETGTV</sequence>
<dbReference type="EMBL" id="JAPQKO010000003">
    <property type="protein sequence ID" value="KAJ5173350.1"/>
    <property type="molecule type" value="Genomic_DNA"/>
</dbReference>
<dbReference type="Gene3D" id="4.10.240.10">
    <property type="entry name" value="Zn(2)-C6 fungal-type DNA-binding domain"/>
    <property type="match status" value="1"/>
</dbReference>
<reference evidence="6" key="2">
    <citation type="journal article" date="2023" name="IMA Fungus">
        <title>Comparative genomic study of the Penicillium genus elucidates a diverse pangenome and 15 lateral gene transfer events.</title>
        <authorList>
            <person name="Petersen C."/>
            <person name="Sorensen T."/>
            <person name="Nielsen M.R."/>
            <person name="Sondergaard T.E."/>
            <person name="Sorensen J.L."/>
            <person name="Fitzpatrick D.A."/>
            <person name="Frisvad J.C."/>
            <person name="Nielsen K.L."/>
        </authorList>
    </citation>
    <scope>NUCLEOTIDE SEQUENCE</scope>
    <source>
        <strain evidence="6">IBT 21917</strain>
    </source>
</reference>
<feature type="domain" description="Zn(2)-C6 fungal-type" evidence="5">
    <location>
        <begin position="10"/>
        <end position="40"/>
    </location>
</feature>
<keyword evidence="3" id="KW-0804">Transcription</keyword>
<dbReference type="GO" id="GO:0003677">
    <property type="term" value="F:DNA binding"/>
    <property type="evidence" value="ECO:0007669"/>
    <property type="project" value="UniProtKB-KW"/>
</dbReference>
<evidence type="ECO:0000313" key="6">
    <source>
        <dbReference type="EMBL" id="KAJ5173350.1"/>
    </source>
</evidence>
<evidence type="ECO:0000313" key="7">
    <source>
        <dbReference type="Proteomes" id="UP001146351"/>
    </source>
</evidence>
<dbReference type="InterPro" id="IPR036864">
    <property type="entry name" value="Zn2-C6_fun-type_DNA-bd_sf"/>
</dbReference>
<dbReference type="SUPFAM" id="SSF57701">
    <property type="entry name" value="Zn2/Cys6 DNA-binding domain"/>
    <property type="match status" value="1"/>
</dbReference>
<accession>A0A9W9LSE8</accession>
<dbReference type="PANTHER" id="PTHR38791">
    <property type="entry name" value="ZN(II)2CYS6 TRANSCRIPTION FACTOR (EUROFUNG)-RELATED-RELATED"/>
    <property type="match status" value="1"/>
</dbReference>
<evidence type="ECO:0000259" key="5">
    <source>
        <dbReference type="PROSITE" id="PS50048"/>
    </source>
</evidence>
<dbReference type="Pfam" id="PF00172">
    <property type="entry name" value="Zn_clus"/>
    <property type="match status" value="1"/>
</dbReference>
<organism evidence="6 7">
    <name type="scientific">Penicillium capsulatum</name>
    <dbReference type="NCBI Taxonomy" id="69766"/>
    <lineage>
        <taxon>Eukaryota</taxon>
        <taxon>Fungi</taxon>
        <taxon>Dikarya</taxon>
        <taxon>Ascomycota</taxon>
        <taxon>Pezizomycotina</taxon>
        <taxon>Eurotiomycetes</taxon>
        <taxon>Eurotiomycetidae</taxon>
        <taxon>Eurotiales</taxon>
        <taxon>Aspergillaceae</taxon>
        <taxon>Penicillium</taxon>
    </lineage>
</organism>
<evidence type="ECO:0000256" key="3">
    <source>
        <dbReference type="ARBA" id="ARBA00023163"/>
    </source>
</evidence>
<dbReference type="Proteomes" id="UP001146351">
    <property type="component" value="Unassembled WGS sequence"/>
</dbReference>
<keyword evidence="7" id="KW-1185">Reference proteome</keyword>
<proteinExistence type="predicted"/>
<dbReference type="InterPro" id="IPR001138">
    <property type="entry name" value="Zn2Cys6_DnaBD"/>
</dbReference>
<gene>
    <name evidence="6" type="ORF">N7492_005943</name>
</gene>
<dbReference type="GO" id="GO:0000981">
    <property type="term" value="F:DNA-binding transcription factor activity, RNA polymerase II-specific"/>
    <property type="evidence" value="ECO:0007669"/>
    <property type="project" value="InterPro"/>
</dbReference>
<dbReference type="AlphaFoldDB" id="A0A9W9LSE8"/>
<name>A0A9W9LSE8_9EURO</name>
<keyword evidence="4" id="KW-0539">Nucleus</keyword>
<dbReference type="OrthoDB" id="2991872at2759"/>
<dbReference type="GO" id="GO:0008270">
    <property type="term" value="F:zinc ion binding"/>
    <property type="evidence" value="ECO:0007669"/>
    <property type="project" value="InterPro"/>
</dbReference>